<accession>A0ABW0NMJ6</accession>
<proteinExistence type="predicted"/>
<dbReference type="Gene3D" id="2.40.50.140">
    <property type="entry name" value="Nucleic acid-binding proteins"/>
    <property type="match status" value="1"/>
</dbReference>
<feature type="transmembrane region" description="Helical" evidence="3">
    <location>
        <begin position="114"/>
        <end position="133"/>
    </location>
</feature>
<dbReference type="Pfam" id="PF06961">
    <property type="entry name" value="DUF1294"/>
    <property type="match status" value="1"/>
</dbReference>
<dbReference type="PANTHER" id="PTHR12962">
    <property type="entry name" value="CALCIUM-REGULATED HEAT STABLE PROTEIN CRHSP-24-RELATED"/>
    <property type="match status" value="1"/>
</dbReference>
<keyword evidence="3" id="KW-1133">Transmembrane helix</keyword>
<dbReference type="InterPro" id="IPR019844">
    <property type="entry name" value="CSD_CS"/>
</dbReference>
<dbReference type="PROSITE" id="PS51857">
    <property type="entry name" value="CSD_2"/>
    <property type="match status" value="1"/>
</dbReference>
<dbReference type="Proteomes" id="UP001596039">
    <property type="component" value="Unassembled WGS sequence"/>
</dbReference>
<keyword evidence="3" id="KW-0472">Membrane</keyword>
<dbReference type="InterPro" id="IPR010718">
    <property type="entry name" value="DUF1294"/>
</dbReference>
<feature type="transmembrane region" description="Helical" evidence="3">
    <location>
        <begin position="89"/>
        <end position="108"/>
    </location>
</feature>
<reference evidence="6" key="1">
    <citation type="journal article" date="2019" name="Int. J. Syst. Evol. Microbiol.">
        <title>The Global Catalogue of Microorganisms (GCM) 10K type strain sequencing project: providing services to taxonomists for standard genome sequencing and annotation.</title>
        <authorList>
            <consortium name="The Broad Institute Genomics Platform"/>
            <consortium name="The Broad Institute Genome Sequencing Center for Infectious Disease"/>
            <person name="Wu L."/>
            <person name="Ma J."/>
        </authorList>
    </citation>
    <scope>NUCLEOTIDE SEQUENCE [LARGE SCALE GENOMIC DNA]</scope>
    <source>
        <strain evidence="6">CGMCC 4.6997</strain>
    </source>
</reference>
<dbReference type="CDD" id="cd04458">
    <property type="entry name" value="CSP_CDS"/>
    <property type="match status" value="1"/>
</dbReference>
<dbReference type="RefSeq" id="WP_386739152.1">
    <property type="nucleotide sequence ID" value="NZ_JBHSMG010000001.1"/>
</dbReference>
<gene>
    <name evidence="5" type="ORF">ACFPJ4_04855</name>
</gene>
<dbReference type="PANTHER" id="PTHR12962:SF1">
    <property type="entry name" value="COLD SHOCK DOMAIN-CONTAINING PROTEIN CG9705"/>
    <property type="match status" value="1"/>
</dbReference>
<keyword evidence="1" id="KW-0597">Phosphoprotein</keyword>
<evidence type="ECO:0000259" key="4">
    <source>
        <dbReference type="PROSITE" id="PS51857"/>
    </source>
</evidence>
<feature type="transmembrane region" description="Helical" evidence="3">
    <location>
        <begin position="182"/>
        <end position="201"/>
    </location>
</feature>
<keyword evidence="3" id="KW-0812">Transmembrane</keyword>
<organism evidence="5 6">
    <name type="scientific">Lysinimonas soli</name>
    <dbReference type="NCBI Taxonomy" id="1074233"/>
    <lineage>
        <taxon>Bacteria</taxon>
        <taxon>Bacillati</taxon>
        <taxon>Actinomycetota</taxon>
        <taxon>Actinomycetes</taxon>
        <taxon>Micrococcales</taxon>
        <taxon>Microbacteriaceae</taxon>
        <taxon>Lysinimonas</taxon>
    </lineage>
</organism>
<evidence type="ECO:0000313" key="6">
    <source>
        <dbReference type="Proteomes" id="UP001596039"/>
    </source>
</evidence>
<protein>
    <submittedName>
        <fullName evidence="5">DUF1294 domain-containing protein</fullName>
    </submittedName>
</protein>
<dbReference type="PRINTS" id="PR00050">
    <property type="entry name" value="COLDSHOCK"/>
</dbReference>
<dbReference type="PROSITE" id="PS00352">
    <property type="entry name" value="CSD_1"/>
    <property type="match status" value="1"/>
</dbReference>
<sequence>MADRAAHRLGGVVTTWNDERGFGFLKPDDGGHDVFLHFTAVPRGTARPYLGQRLTFEIEPDEKGKVQAVRAEPVIAAERAEPTTRPTSIIVGVGALLAFLAVYLVAMWRWGIPYSVGGFYLALSILTFVLYAADKRAAQNGRWRTPENTLLIVGLVGGWPGAVVAQQVLRHKTKKLSFRSRFWFTVILNVVGFVLLVWYFSAHPIPGLRLF</sequence>
<evidence type="ECO:0000313" key="5">
    <source>
        <dbReference type="EMBL" id="MFC5501569.1"/>
    </source>
</evidence>
<evidence type="ECO:0000256" key="2">
    <source>
        <dbReference type="RuleBase" id="RU000408"/>
    </source>
</evidence>
<evidence type="ECO:0000256" key="1">
    <source>
        <dbReference type="ARBA" id="ARBA00022553"/>
    </source>
</evidence>
<dbReference type="EMBL" id="JBHSMG010000001">
    <property type="protein sequence ID" value="MFC5501569.1"/>
    <property type="molecule type" value="Genomic_DNA"/>
</dbReference>
<dbReference type="Pfam" id="PF00313">
    <property type="entry name" value="CSD"/>
    <property type="match status" value="1"/>
</dbReference>
<dbReference type="InterPro" id="IPR002059">
    <property type="entry name" value="CSP_DNA-bd"/>
</dbReference>
<dbReference type="InterPro" id="IPR011129">
    <property type="entry name" value="CSD"/>
</dbReference>
<comment type="caution">
    <text evidence="5">The sequence shown here is derived from an EMBL/GenBank/DDBJ whole genome shotgun (WGS) entry which is preliminary data.</text>
</comment>
<name>A0ABW0NMJ6_9MICO</name>
<evidence type="ECO:0000256" key="3">
    <source>
        <dbReference type="SAM" id="Phobius"/>
    </source>
</evidence>
<dbReference type="SUPFAM" id="SSF50249">
    <property type="entry name" value="Nucleic acid-binding proteins"/>
    <property type="match status" value="1"/>
</dbReference>
<dbReference type="InterPro" id="IPR052069">
    <property type="entry name" value="Ca-reg_mRNA-binding_domain"/>
</dbReference>
<dbReference type="SMART" id="SM00357">
    <property type="entry name" value="CSP"/>
    <property type="match status" value="1"/>
</dbReference>
<comment type="subcellular location">
    <subcellularLocation>
        <location evidence="2">Cytoplasm</location>
    </subcellularLocation>
</comment>
<dbReference type="InterPro" id="IPR012340">
    <property type="entry name" value="NA-bd_OB-fold"/>
</dbReference>
<feature type="domain" description="CSD" evidence="4">
    <location>
        <begin position="8"/>
        <end position="73"/>
    </location>
</feature>
<keyword evidence="6" id="KW-1185">Reference proteome</keyword>